<evidence type="ECO:0000313" key="2">
    <source>
        <dbReference type="Proteomes" id="UP000784294"/>
    </source>
</evidence>
<name>A0A448X4A0_9PLAT</name>
<dbReference type="Proteomes" id="UP000784294">
    <property type="component" value="Unassembled WGS sequence"/>
</dbReference>
<protein>
    <submittedName>
        <fullName evidence="1">Uncharacterized protein</fullName>
    </submittedName>
</protein>
<gene>
    <name evidence="1" type="ORF">PXEA_LOCUS21098</name>
</gene>
<comment type="caution">
    <text evidence="1">The sequence shown here is derived from an EMBL/GenBank/DDBJ whole genome shotgun (WGS) entry which is preliminary data.</text>
</comment>
<sequence>MPSNYDYASSVSRTRSCLRLYDQSAIGHQIASLLPDRRRDRRSRLPTDGESWQRSTMSWHRSNVALSFVGLPFAHLLFTRPCHFTNLTFRKTYHFVTLFRPVHALETLIGCLLAGANVHSVPSEAFGRLTRPRGSDTSPE</sequence>
<proteinExistence type="predicted"/>
<keyword evidence="2" id="KW-1185">Reference proteome</keyword>
<reference evidence="1" key="1">
    <citation type="submission" date="2018-11" db="EMBL/GenBank/DDBJ databases">
        <authorList>
            <consortium name="Pathogen Informatics"/>
        </authorList>
    </citation>
    <scope>NUCLEOTIDE SEQUENCE</scope>
</reference>
<accession>A0A448X4A0</accession>
<evidence type="ECO:0000313" key="1">
    <source>
        <dbReference type="EMBL" id="VEL27658.1"/>
    </source>
</evidence>
<organism evidence="1 2">
    <name type="scientific">Protopolystoma xenopodis</name>
    <dbReference type="NCBI Taxonomy" id="117903"/>
    <lineage>
        <taxon>Eukaryota</taxon>
        <taxon>Metazoa</taxon>
        <taxon>Spiralia</taxon>
        <taxon>Lophotrochozoa</taxon>
        <taxon>Platyhelminthes</taxon>
        <taxon>Monogenea</taxon>
        <taxon>Polyopisthocotylea</taxon>
        <taxon>Polystomatidea</taxon>
        <taxon>Polystomatidae</taxon>
        <taxon>Protopolystoma</taxon>
    </lineage>
</organism>
<dbReference type="AlphaFoldDB" id="A0A448X4A0"/>
<dbReference type="EMBL" id="CAAALY010088837">
    <property type="protein sequence ID" value="VEL27658.1"/>
    <property type="molecule type" value="Genomic_DNA"/>
</dbReference>